<accession>A0ABQ6B5X0</accession>
<name>A0ABQ6B5X0_9BRAD</name>
<sequence length="110" mass="11973">MRERVSQNPVGVAVALGQTFGLLLAIGRPGLAFDFQLHQPLGARPVISRNRISLTGLLREGAQVHHGSRCLSVSQSIPPAGDHRKAARPLRFSLGRAYGLLYRVTGRRPK</sequence>
<evidence type="ECO:0000313" key="2">
    <source>
        <dbReference type="Proteomes" id="UP001156905"/>
    </source>
</evidence>
<keyword evidence="2" id="KW-1185">Reference proteome</keyword>
<reference evidence="2" key="1">
    <citation type="journal article" date="2019" name="Int. J. Syst. Evol. Microbiol.">
        <title>The Global Catalogue of Microorganisms (GCM) 10K type strain sequencing project: providing services to taxonomists for standard genome sequencing and annotation.</title>
        <authorList>
            <consortium name="The Broad Institute Genomics Platform"/>
            <consortium name="The Broad Institute Genome Sequencing Center for Infectious Disease"/>
            <person name="Wu L."/>
            <person name="Ma J."/>
        </authorList>
    </citation>
    <scope>NUCLEOTIDE SEQUENCE [LARGE SCALE GENOMIC DNA]</scope>
    <source>
        <strain evidence="2">NBRC 102520</strain>
    </source>
</reference>
<dbReference type="Proteomes" id="UP001156905">
    <property type="component" value="Unassembled WGS sequence"/>
</dbReference>
<gene>
    <name evidence="1" type="ORF">GCM10007857_55890</name>
</gene>
<proteinExistence type="predicted"/>
<dbReference type="EMBL" id="BSOW01000022">
    <property type="protein sequence ID" value="GLR88876.1"/>
    <property type="molecule type" value="Genomic_DNA"/>
</dbReference>
<organism evidence="1 2">
    <name type="scientific">Bradyrhizobium iriomotense</name>
    <dbReference type="NCBI Taxonomy" id="441950"/>
    <lineage>
        <taxon>Bacteria</taxon>
        <taxon>Pseudomonadati</taxon>
        <taxon>Pseudomonadota</taxon>
        <taxon>Alphaproteobacteria</taxon>
        <taxon>Hyphomicrobiales</taxon>
        <taxon>Nitrobacteraceae</taxon>
        <taxon>Bradyrhizobium</taxon>
    </lineage>
</organism>
<evidence type="ECO:0000313" key="1">
    <source>
        <dbReference type="EMBL" id="GLR88876.1"/>
    </source>
</evidence>
<comment type="caution">
    <text evidence="1">The sequence shown here is derived from an EMBL/GenBank/DDBJ whole genome shotgun (WGS) entry which is preliminary data.</text>
</comment>
<protein>
    <submittedName>
        <fullName evidence="1">Uncharacterized protein</fullName>
    </submittedName>
</protein>